<organism evidence="3 4">
    <name type="scientific">Alteromonas confluentis</name>
    <dbReference type="NCBI Taxonomy" id="1656094"/>
    <lineage>
        <taxon>Bacteria</taxon>
        <taxon>Pseudomonadati</taxon>
        <taxon>Pseudomonadota</taxon>
        <taxon>Gammaproteobacteria</taxon>
        <taxon>Alteromonadales</taxon>
        <taxon>Alteromonadaceae</taxon>
        <taxon>Alteromonas/Salinimonas group</taxon>
        <taxon>Alteromonas</taxon>
    </lineage>
</organism>
<proteinExistence type="predicted"/>
<evidence type="ECO:0000313" key="4">
    <source>
        <dbReference type="Proteomes" id="UP000175691"/>
    </source>
</evidence>
<dbReference type="RefSeq" id="WP_070124004.1">
    <property type="nucleotide sequence ID" value="NZ_MDHN01000009.1"/>
</dbReference>
<feature type="signal peptide" evidence="1">
    <location>
        <begin position="1"/>
        <end position="21"/>
    </location>
</feature>
<evidence type="ECO:0000259" key="2">
    <source>
        <dbReference type="Pfam" id="PF26061"/>
    </source>
</evidence>
<gene>
    <name evidence="3" type="ORF">BFC18_05820</name>
</gene>
<dbReference type="Proteomes" id="UP000175691">
    <property type="component" value="Unassembled WGS sequence"/>
</dbReference>
<accession>A0A1E7ZES1</accession>
<evidence type="ECO:0000313" key="3">
    <source>
        <dbReference type="EMBL" id="OFC71954.1"/>
    </source>
</evidence>
<feature type="domain" description="DUF8021" evidence="2">
    <location>
        <begin position="166"/>
        <end position="284"/>
    </location>
</feature>
<sequence>MKKYNRFMSSALLVMSVIAMGAPAISADAKELKVSNQSCERNCLLDQAKQFNESILAKTTKKLPLAVDVQIRENTKAIALTDSKWMNIRRILSVGTFTDPIKGNVIEHVAAETLDGKSVYVGTRLKIVNGKITEVEINFDDSPKVKLKNIVPYDPLFNTLVAPEDRSTREQLEQIITRYFQGLTDHKPVEADYDPRCDRFHSGERVTHNARNGIEESGEVGCYESNLGQKPWGPASEIRIALIDADRGIVIAYSILHYSNTTKKMQINEVFKIIGGKIRMIDNIGLMQDEILTSGFTN</sequence>
<dbReference type="Pfam" id="PF26061">
    <property type="entry name" value="DUF8021"/>
    <property type="match status" value="1"/>
</dbReference>
<comment type="caution">
    <text evidence="3">The sequence shown here is derived from an EMBL/GenBank/DDBJ whole genome shotgun (WGS) entry which is preliminary data.</text>
</comment>
<dbReference type="OrthoDB" id="9148298at2"/>
<dbReference type="AlphaFoldDB" id="A0A1E7ZES1"/>
<evidence type="ECO:0000256" key="1">
    <source>
        <dbReference type="SAM" id="SignalP"/>
    </source>
</evidence>
<keyword evidence="4" id="KW-1185">Reference proteome</keyword>
<feature type="chain" id="PRO_5009209789" description="DUF8021 domain-containing protein" evidence="1">
    <location>
        <begin position="22"/>
        <end position="298"/>
    </location>
</feature>
<dbReference type="InterPro" id="IPR058334">
    <property type="entry name" value="DUF8021"/>
</dbReference>
<reference evidence="3 4" key="1">
    <citation type="submission" date="2016-08" db="EMBL/GenBank/DDBJ databases">
        <authorList>
            <person name="Seilhamer J.J."/>
        </authorList>
    </citation>
    <scope>NUCLEOTIDE SEQUENCE [LARGE SCALE GENOMIC DNA]</scope>
    <source>
        <strain evidence="3 4">KCTC 42603</strain>
    </source>
</reference>
<name>A0A1E7ZES1_9ALTE</name>
<keyword evidence="1" id="KW-0732">Signal</keyword>
<dbReference type="EMBL" id="MDHN01000009">
    <property type="protein sequence ID" value="OFC71954.1"/>
    <property type="molecule type" value="Genomic_DNA"/>
</dbReference>
<protein>
    <recommendedName>
        <fullName evidence="2">DUF8021 domain-containing protein</fullName>
    </recommendedName>
</protein>